<feature type="domain" description="Rhodanese" evidence="1">
    <location>
        <begin position="15"/>
        <end position="107"/>
    </location>
</feature>
<dbReference type="Pfam" id="PF00581">
    <property type="entry name" value="Rhodanese"/>
    <property type="match status" value="1"/>
</dbReference>
<dbReference type="CDD" id="cd00158">
    <property type="entry name" value="RHOD"/>
    <property type="match status" value="1"/>
</dbReference>
<proteinExistence type="predicted"/>
<dbReference type="InterPro" id="IPR001763">
    <property type="entry name" value="Rhodanese-like_dom"/>
</dbReference>
<dbReference type="RefSeq" id="WP_161430999.1">
    <property type="nucleotide sequence ID" value="NZ_WUTT01000001.1"/>
</dbReference>
<dbReference type="SMART" id="SM00450">
    <property type="entry name" value="RHOD"/>
    <property type="match status" value="1"/>
</dbReference>
<dbReference type="Gene3D" id="3.40.250.10">
    <property type="entry name" value="Rhodanese-like domain"/>
    <property type="match status" value="1"/>
</dbReference>
<dbReference type="InterPro" id="IPR001307">
    <property type="entry name" value="Thiosulphate_STrfase_CS"/>
</dbReference>
<evidence type="ECO:0000259" key="1">
    <source>
        <dbReference type="PROSITE" id="PS50206"/>
    </source>
</evidence>
<keyword evidence="3" id="KW-1185">Reference proteome</keyword>
<dbReference type="PANTHER" id="PTHR43031:SF16">
    <property type="entry name" value="OXIDOREDUCTASE"/>
    <property type="match status" value="1"/>
</dbReference>
<name>A0A7X4W3N3_9GAMM</name>
<dbReference type="InterPro" id="IPR050229">
    <property type="entry name" value="GlpE_sulfurtransferase"/>
</dbReference>
<dbReference type="InterPro" id="IPR036873">
    <property type="entry name" value="Rhodanese-like_dom_sf"/>
</dbReference>
<evidence type="ECO:0000313" key="3">
    <source>
        <dbReference type="Proteomes" id="UP000487929"/>
    </source>
</evidence>
<comment type="caution">
    <text evidence="2">The sequence shown here is derived from an EMBL/GenBank/DDBJ whole genome shotgun (WGS) entry which is preliminary data.</text>
</comment>
<dbReference type="OrthoDB" id="9814704at2"/>
<evidence type="ECO:0000313" key="2">
    <source>
        <dbReference type="EMBL" id="NAW33744.1"/>
    </source>
</evidence>
<dbReference type="SUPFAM" id="SSF52821">
    <property type="entry name" value="Rhodanese/Cell cycle control phosphatase"/>
    <property type="match status" value="1"/>
</dbReference>
<dbReference type="PANTHER" id="PTHR43031">
    <property type="entry name" value="FAD-DEPENDENT OXIDOREDUCTASE"/>
    <property type="match status" value="1"/>
</dbReference>
<dbReference type="GO" id="GO:0004792">
    <property type="term" value="F:thiosulfate-cyanide sulfurtransferase activity"/>
    <property type="evidence" value="ECO:0007669"/>
    <property type="project" value="InterPro"/>
</dbReference>
<reference evidence="2 3" key="1">
    <citation type="submission" date="2019-12" db="EMBL/GenBank/DDBJ databases">
        <title>Draft genome sequencing of Halomonas alimentaria DSM 15356.</title>
        <authorList>
            <person name="Pandiyan K."/>
            <person name="Kushwaha P."/>
            <person name="Gowdham M."/>
            <person name="Chakdar H."/>
            <person name="Singh A."/>
            <person name="Kumar M."/>
            <person name="Saxena A.K."/>
        </authorList>
    </citation>
    <scope>NUCLEOTIDE SEQUENCE [LARGE SCALE GENOMIC DNA]</scope>
    <source>
        <strain evidence="2 3">DSM 15356</strain>
    </source>
</reference>
<gene>
    <name evidence="2" type="ORF">GRB96_04825</name>
</gene>
<dbReference type="Proteomes" id="UP000487929">
    <property type="component" value="Unassembled WGS sequence"/>
</dbReference>
<organism evidence="2 3">
    <name type="scientific">Halomonas alimentaria</name>
    <dbReference type="NCBI Taxonomy" id="147248"/>
    <lineage>
        <taxon>Bacteria</taxon>
        <taxon>Pseudomonadati</taxon>
        <taxon>Pseudomonadota</taxon>
        <taxon>Gammaproteobacteria</taxon>
        <taxon>Oceanospirillales</taxon>
        <taxon>Halomonadaceae</taxon>
        <taxon>Halomonas</taxon>
    </lineage>
</organism>
<sequence length="107" mass="12083">MTTIDTATLRDWQRRHREFTLVDTLPAETFTKGHLPGAINIVSDDILDEAPRRLPDRQATIVVYCTSEDCKRAGRAAERLARLGYTAVYHYVGGKKAWLAEGLTLEH</sequence>
<dbReference type="EMBL" id="WUTT01000001">
    <property type="protein sequence ID" value="NAW33744.1"/>
    <property type="molecule type" value="Genomic_DNA"/>
</dbReference>
<protein>
    <submittedName>
        <fullName evidence="2">Rhodanese-like domain-containing protein</fullName>
    </submittedName>
</protein>
<dbReference type="PROSITE" id="PS50206">
    <property type="entry name" value="RHODANESE_3"/>
    <property type="match status" value="1"/>
</dbReference>
<dbReference type="PROSITE" id="PS00380">
    <property type="entry name" value="RHODANESE_1"/>
    <property type="match status" value="1"/>
</dbReference>
<accession>A0A7X4W3N3</accession>
<dbReference type="AlphaFoldDB" id="A0A7X4W3N3"/>